<comment type="caution">
    <text evidence="6">The sequence shown here is derived from an EMBL/GenBank/DDBJ whole genome shotgun (WGS) entry which is preliminary data.</text>
</comment>
<keyword evidence="2" id="KW-0328">Glycosyltransferase</keyword>
<dbReference type="EMBL" id="CAXAMM010038765">
    <property type="protein sequence ID" value="CAK9080738.1"/>
    <property type="molecule type" value="Genomic_DNA"/>
</dbReference>
<proteinExistence type="inferred from homology"/>
<gene>
    <name evidence="5" type="ORF">SCF082_LOCUS38469</name>
    <name evidence="6" type="ORF">SCF082_LOCUS42094</name>
</gene>
<name>A0ABP0QLP4_9DINO</name>
<protein>
    <submittedName>
        <fullName evidence="6">Probable glycosyltransferase 6</fullName>
    </submittedName>
</protein>
<evidence type="ECO:0000313" key="7">
    <source>
        <dbReference type="Proteomes" id="UP001642464"/>
    </source>
</evidence>
<dbReference type="SUPFAM" id="SSF53448">
    <property type="entry name" value="Nucleotide-diphospho-sugar transferases"/>
    <property type="match status" value="1"/>
</dbReference>
<evidence type="ECO:0000256" key="3">
    <source>
        <dbReference type="ARBA" id="ARBA00022679"/>
    </source>
</evidence>
<dbReference type="Gene3D" id="3.90.550.10">
    <property type="entry name" value="Spore Coat Polysaccharide Biosynthesis Protein SpsA, Chain A"/>
    <property type="match status" value="1"/>
</dbReference>
<dbReference type="EMBL" id="CAXAMM010039817">
    <property type="protein sequence ID" value="CAK9089193.1"/>
    <property type="molecule type" value="Genomic_DNA"/>
</dbReference>
<keyword evidence="7" id="KW-1185">Reference proteome</keyword>
<evidence type="ECO:0000313" key="6">
    <source>
        <dbReference type="EMBL" id="CAK9089193.1"/>
    </source>
</evidence>
<evidence type="ECO:0000313" key="5">
    <source>
        <dbReference type="EMBL" id="CAK9080738.1"/>
    </source>
</evidence>
<sequence>MVFLGFILQLWQLATASRSAEADESALLSYAVSHTPNSPTIAVVAGCIPEDPHYSMVCPIAKENFAAYVDYQNALKTRNEKLRSEEEAAEALSMETKKYAYKLFWFDAKPTGAEDRVAAWSKVPALQAALKDPDVHFAFWIDSDSLFMNFDERLEHLLPNGENHVSFSGGPFCFLNAGHMMFKNDAWTETFLKEVWETYPAPRPYEEQSAMVYVLWKHSSPEKARKCREKTVILPYSPLGCCNGTGILGAEMRAFNVMNENAGSFQPGHFLLHFPGKPEKKAQRMADYSKRVLKPSESISLLKTGKPRMTLQTGQEVFATRANKNGHEW</sequence>
<evidence type="ECO:0000256" key="4">
    <source>
        <dbReference type="SAM" id="SignalP"/>
    </source>
</evidence>
<dbReference type="Proteomes" id="UP001642464">
    <property type="component" value="Unassembled WGS sequence"/>
</dbReference>
<organism evidence="6 7">
    <name type="scientific">Durusdinium trenchii</name>
    <dbReference type="NCBI Taxonomy" id="1381693"/>
    <lineage>
        <taxon>Eukaryota</taxon>
        <taxon>Sar</taxon>
        <taxon>Alveolata</taxon>
        <taxon>Dinophyceae</taxon>
        <taxon>Suessiales</taxon>
        <taxon>Symbiodiniaceae</taxon>
        <taxon>Durusdinium</taxon>
    </lineage>
</organism>
<dbReference type="Pfam" id="PF05637">
    <property type="entry name" value="Glyco_transf_34"/>
    <property type="match status" value="1"/>
</dbReference>
<reference evidence="6 7" key="1">
    <citation type="submission" date="2024-02" db="EMBL/GenBank/DDBJ databases">
        <authorList>
            <person name="Chen Y."/>
            <person name="Shah S."/>
            <person name="Dougan E. K."/>
            <person name="Thang M."/>
            <person name="Chan C."/>
        </authorList>
    </citation>
    <scope>NUCLEOTIDE SEQUENCE [LARGE SCALE GENOMIC DNA]</scope>
</reference>
<dbReference type="InterPro" id="IPR008630">
    <property type="entry name" value="Glyco_trans_34"/>
</dbReference>
<evidence type="ECO:0000256" key="2">
    <source>
        <dbReference type="ARBA" id="ARBA00022676"/>
    </source>
</evidence>
<dbReference type="PANTHER" id="PTHR31306:SF4">
    <property type="entry name" value="ALPHA-1,2-GALACTOSYLTRANSFERASE"/>
    <property type="match status" value="1"/>
</dbReference>
<dbReference type="PANTHER" id="PTHR31306">
    <property type="entry name" value="ALPHA-1,6-MANNOSYLTRANSFERASE MNN11-RELATED"/>
    <property type="match status" value="1"/>
</dbReference>
<evidence type="ECO:0000256" key="1">
    <source>
        <dbReference type="ARBA" id="ARBA00005664"/>
    </source>
</evidence>
<feature type="signal peptide" evidence="4">
    <location>
        <begin position="1"/>
        <end position="16"/>
    </location>
</feature>
<accession>A0ABP0QLP4</accession>
<comment type="similarity">
    <text evidence="1">Belongs to the glycosyltransferase 34 family.</text>
</comment>
<feature type="chain" id="PRO_5045029496" evidence="4">
    <location>
        <begin position="17"/>
        <end position="329"/>
    </location>
</feature>
<dbReference type="InterPro" id="IPR029044">
    <property type="entry name" value="Nucleotide-diphossugar_trans"/>
</dbReference>
<keyword evidence="3" id="KW-0808">Transferase</keyword>
<keyword evidence="4" id="KW-0732">Signal</keyword>